<evidence type="ECO:0000256" key="1">
    <source>
        <dbReference type="SAM" id="SignalP"/>
    </source>
</evidence>
<name>A0A3D8YJ12_9BACT</name>
<organism evidence="2 3">
    <name type="scientific">Dyadobacter luteus</name>
    <dbReference type="NCBI Taxonomy" id="2259619"/>
    <lineage>
        <taxon>Bacteria</taxon>
        <taxon>Pseudomonadati</taxon>
        <taxon>Bacteroidota</taxon>
        <taxon>Cytophagia</taxon>
        <taxon>Cytophagales</taxon>
        <taxon>Spirosomataceae</taxon>
        <taxon>Dyadobacter</taxon>
    </lineage>
</organism>
<evidence type="ECO:0000313" key="3">
    <source>
        <dbReference type="Proteomes" id="UP000256373"/>
    </source>
</evidence>
<evidence type="ECO:0000313" key="2">
    <source>
        <dbReference type="EMBL" id="REA63800.1"/>
    </source>
</evidence>
<dbReference type="EMBL" id="QNUL01000002">
    <property type="protein sequence ID" value="REA63800.1"/>
    <property type="molecule type" value="Genomic_DNA"/>
</dbReference>
<dbReference type="PROSITE" id="PS51257">
    <property type="entry name" value="PROKAR_LIPOPROTEIN"/>
    <property type="match status" value="1"/>
</dbReference>
<comment type="caution">
    <text evidence="2">The sequence shown here is derived from an EMBL/GenBank/DDBJ whole genome shotgun (WGS) entry which is preliminary data.</text>
</comment>
<protein>
    <recommendedName>
        <fullName evidence="4">Lipocalin-like domain-containing protein</fullName>
    </recommendedName>
</protein>
<keyword evidence="3" id="KW-1185">Reference proteome</keyword>
<feature type="signal peptide" evidence="1">
    <location>
        <begin position="1"/>
        <end position="19"/>
    </location>
</feature>
<feature type="chain" id="PRO_5017559132" description="Lipocalin-like domain-containing protein" evidence="1">
    <location>
        <begin position="20"/>
        <end position="177"/>
    </location>
</feature>
<evidence type="ECO:0008006" key="4">
    <source>
        <dbReference type="Google" id="ProtNLM"/>
    </source>
</evidence>
<dbReference type="Proteomes" id="UP000256373">
    <property type="component" value="Unassembled WGS sequence"/>
</dbReference>
<dbReference type="RefSeq" id="WP_115829551.1">
    <property type="nucleotide sequence ID" value="NZ_QNUL01000002.1"/>
</dbReference>
<reference evidence="2 3" key="1">
    <citation type="submission" date="2018-07" db="EMBL/GenBank/DDBJ databases">
        <title>Dyadobacter roseus sp. nov., isolated from rose rhizosphere soil.</title>
        <authorList>
            <person name="Chen L."/>
        </authorList>
    </citation>
    <scope>NUCLEOTIDE SEQUENCE [LARGE SCALE GENOMIC DNA]</scope>
    <source>
        <strain evidence="2 3">RS19</strain>
    </source>
</reference>
<dbReference type="AlphaFoldDB" id="A0A3D8YJ12"/>
<gene>
    <name evidence="2" type="ORF">DSL64_05085</name>
</gene>
<accession>A0A3D8YJ12</accession>
<keyword evidence="1" id="KW-0732">Signal</keyword>
<sequence>MKNYYFLMALLLSACQPKAVVEEEDFPASLTESISGTYSGTVSHMEGNMNLGQTNSCAPPSNWRTHLKTGNGTVNIGSLADSTVKVTLVSSIFGTKSFETVVSRKGAMIVMKRGNGEYDPATKFMAFRVPYNYVLWLPGCGNTNPYVQSGYGAVTSGQPLVYFHYSNPVTEFNGNAD</sequence>
<proteinExistence type="predicted"/>